<comment type="similarity">
    <text evidence="1">Belongs to the thioredoxin family.</text>
</comment>
<dbReference type="Pfam" id="PF00085">
    <property type="entry name" value="Thioredoxin"/>
    <property type="match status" value="1"/>
</dbReference>
<dbReference type="InterPro" id="IPR013766">
    <property type="entry name" value="Thioredoxin_domain"/>
</dbReference>
<keyword evidence="2" id="KW-0676">Redox-active center</keyword>
<evidence type="ECO:0000256" key="1">
    <source>
        <dbReference type="ARBA" id="ARBA00008987"/>
    </source>
</evidence>
<feature type="region of interest" description="Disordered" evidence="3">
    <location>
        <begin position="160"/>
        <end position="183"/>
    </location>
</feature>
<dbReference type="SUPFAM" id="SSF48452">
    <property type="entry name" value="TPR-like"/>
    <property type="match status" value="1"/>
</dbReference>
<protein>
    <submittedName>
        <fullName evidence="5">Tetratricopeptide repeat protein</fullName>
    </submittedName>
</protein>
<evidence type="ECO:0000256" key="3">
    <source>
        <dbReference type="SAM" id="MobiDB-lite"/>
    </source>
</evidence>
<keyword evidence="6" id="KW-1185">Reference proteome</keyword>
<feature type="compositionally biased region" description="Acidic residues" evidence="3">
    <location>
        <begin position="165"/>
        <end position="176"/>
    </location>
</feature>
<dbReference type="Proteomes" id="UP001596306">
    <property type="component" value="Unassembled WGS sequence"/>
</dbReference>
<accession>A0ABW1VEV1</accession>
<dbReference type="Gene3D" id="3.40.30.10">
    <property type="entry name" value="Glutaredoxin"/>
    <property type="match status" value="1"/>
</dbReference>
<evidence type="ECO:0000313" key="6">
    <source>
        <dbReference type="Proteomes" id="UP001596306"/>
    </source>
</evidence>
<dbReference type="CDD" id="cd02956">
    <property type="entry name" value="ybbN"/>
    <property type="match status" value="1"/>
</dbReference>
<dbReference type="SUPFAM" id="SSF52833">
    <property type="entry name" value="Thioredoxin-like"/>
    <property type="match status" value="1"/>
</dbReference>
<organism evidence="5 6">
    <name type="scientific">Luethyella okanaganae</name>
    <dbReference type="NCBI Taxonomy" id="69372"/>
    <lineage>
        <taxon>Bacteria</taxon>
        <taxon>Bacillati</taxon>
        <taxon>Actinomycetota</taxon>
        <taxon>Actinomycetes</taxon>
        <taxon>Micrococcales</taxon>
        <taxon>Microbacteriaceae</taxon>
        <taxon>Luethyella</taxon>
    </lineage>
</organism>
<gene>
    <name evidence="5" type="ORF">ACFQB0_03985</name>
</gene>
<proteinExistence type="inferred from homology"/>
<reference evidence="6" key="1">
    <citation type="journal article" date="2019" name="Int. J. Syst. Evol. Microbiol.">
        <title>The Global Catalogue of Microorganisms (GCM) 10K type strain sequencing project: providing services to taxonomists for standard genome sequencing and annotation.</title>
        <authorList>
            <consortium name="The Broad Institute Genomics Platform"/>
            <consortium name="The Broad Institute Genome Sequencing Center for Infectious Disease"/>
            <person name="Wu L."/>
            <person name="Ma J."/>
        </authorList>
    </citation>
    <scope>NUCLEOTIDE SEQUENCE [LARGE SCALE GENOMIC DNA]</scope>
    <source>
        <strain evidence="6">CCUG 43304</strain>
    </source>
</reference>
<evidence type="ECO:0000259" key="4">
    <source>
        <dbReference type="PROSITE" id="PS51352"/>
    </source>
</evidence>
<evidence type="ECO:0000256" key="2">
    <source>
        <dbReference type="ARBA" id="ARBA00023284"/>
    </source>
</evidence>
<dbReference type="PANTHER" id="PTHR45663:SF11">
    <property type="entry name" value="GEO12009P1"/>
    <property type="match status" value="1"/>
</dbReference>
<dbReference type="Gene3D" id="1.25.40.10">
    <property type="entry name" value="Tetratricopeptide repeat domain"/>
    <property type="match status" value="1"/>
</dbReference>
<dbReference type="PANTHER" id="PTHR45663">
    <property type="entry name" value="GEO12009P1"/>
    <property type="match status" value="1"/>
</dbReference>
<sequence>MTNLPPSTANLRGAVDLSSLVNRPQPSAEGGTAGAAVEVPSLLLEGTDDNFGEVLDLSFNVPVIVHLWAERSEPSRRLTSLLEKITREFDGRIVLVKVQADQNPQLAQAFQAQSVPTVAALVAGRPVQLFEGTIPEDQLRSVFDQVLQLAAQNSVTGIAAAADAGDGEPGEPDEAAPAEQPLPPHHAEAYDAIERGDYAEAITHYETAIAEDPRDHLAVAGLAQISLVQRLQDKSLDEIRSAAASAPGDVDAQLDVADLDLSGGHIEDAFDRLLTLFPTLDADGKNRVRERLLDFFEVVGPEDPTATTARGRLAMLLY</sequence>
<evidence type="ECO:0000313" key="5">
    <source>
        <dbReference type="EMBL" id="MFC6355269.1"/>
    </source>
</evidence>
<comment type="caution">
    <text evidence="5">The sequence shown here is derived from an EMBL/GenBank/DDBJ whole genome shotgun (WGS) entry which is preliminary data.</text>
</comment>
<feature type="domain" description="Thioredoxin" evidence="4">
    <location>
        <begin position="33"/>
        <end position="148"/>
    </location>
</feature>
<dbReference type="Pfam" id="PF14561">
    <property type="entry name" value="TPR_20"/>
    <property type="match status" value="1"/>
</dbReference>
<dbReference type="InterPro" id="IPR036249">
    <property type="entry name" value="Thioredoxin-like_sf"/>
</dbReference>
<dbReference type="RefSeq" id="WP_386727852.1">
    <property type="nucleotide sequence ID" value="NZ_JBHSTP010000001.1"/>
</dbReference>
<dbReference type="PROSITE" id="PS51352">
    <property type="entry name" value="THIOREDOXIN_2"/>
    <property type="match status" value="1"/>
</dbReference>
<dbReference type="EMBL" id="JBHSTP010000001">
    <property type="protein sequence ID" value="MFC6355269.1"/>
    <property type="molecule type" value="Genomic_DNA"/>
</dbReference>
<name>A0ABW1VEV1_9MICO</name>
<dbReference type="InterPro" id="IPR011990">
    <property type="entry name" value="TPR-like_helical_dom_sf"/>
</dbReference>